<organism evidence="2 3">
    <name type="scientific">Helianthus annuus</name>
    <name type="common">Common sunflower</name>
    <dbReference type="NCBI Taxonomy" id="4232"/>
    <lineage>
        <taxon>Eukaryota</taxon>
        <taxon>Viridiplantae</taxon>
        <taxon>Streptophyta</taxon>
        <taxon>Embryophyta</taxon>
        <taxon>Tracheophyta</taxon>
        <taxon>Spermatophyta</taxon>
        <taxon>Magnoliopsida</taxon>
        <taxon>eudicotyledons</taxon>
        <taxon>Gunneridae</taxon>
        <taxon>Pentapetalae</taxon>
        <taxon>asterids</taxon>
        <taxon>campanulids</taxon>
        <taxon>Asterales</taxon>
        <taxon>Asteraceae</taxon>
        <taxon>Asteroideae</taxon>
        <taxon>Heliantheae alliance</taxon>
        <taxon>Heliantheae</taxon>
        <taxon>Helianthus</taxon>
    </lineage>
</organism>
<evidence type="ECO:0000313" key="2">
    <source>
        <dbReference type="EMBL" id="OTF91723.1"/>
    </source>
</evidence>
<dbReference type="Proteomes" id="UP000215914">
    <property type="component" value="Chromosome 16"/>
</dbReference>
<reference evidence="1 3" key="1">
    <citation type="journal article" date="2017" name="Nature">
        <title>The sunflower genome provides insights into oil metabolism, flowering and Asterid evolution.</title>
        <authorList>
            <person name="Badouin H."/>
            <person name="Gouzy J."/>
            <person name="Grassa C.J."/>
            <person name="Murat F."/>
            <person name="Staton S.E."/>
            <person name="Cottret L."/>
            <person name="Lelandais-Briere C."/>
            <person name="Owens G.L."/>
            <person name="Carrere S."/>
            <person name="Mayjonade B."/>
            <person name="Legrand L."/>
            <person name="Gill N."/>
            <person name="Kane N.C."/>
            <person name="Bowers J.E."/>
            <person name="Hubner S."/>
            <person name="Bellec A."/>
            <person name="Berard A."/>
            <person name="Berges H."/>
            <person name="Blanchet N."/>
            <person name="Boniface M.C."/>
            <person name="Brunel D."/>
            <person name="Catrice O."/>
            <person name="Chaidir N."/>
            <person name="Claudel C."/>
            <person name="Donnadieu C."/>
            <person name="Faraut T."/>
            <person name="Fievet G."/>
            <person name="Helmstetter N."/>
            <person name="King M."/>
            <person name="Knapp S.J."/>
            <person name="Lai Z."/>
            <person name="Le Paslier M.C."/>
            <person name="Lippi Y."/>
            <person name="Lorenzon L."/>
            <person name="Mandel J.R."/>
            <person name="Marage G."/>
            <person name="Marchand G."/>
            <person name="Marquand E."/>
            <person name="Bret-Mestries E."/>
            <person name="Morien E."/>
            <person name="Nambeesan S."/>
            <person name="Nguyen T."/>
            <person name="Pegot-Espagnet P."/>
            <person name="Pouilly N."/>
            <person name="Raftis F."/>
            <person name="Sallet E."/>
            <person name="Schiex T."/>
            <person name="Thomas J."/>
            <person name="Vandecasteele C."/>
            <person name="Vares D."/>
            <person name="Vear F."/>
            <person name="Vautrin S."/>
            <person name="Crespi M."/>
            <person name="Mangin B."/>
            <person name="Burke J.M."/>
            <person name="Salse J."/>
            <person name="Munos S."/>
            <person name="Vincourt P."/>
            <person name="Rieseberg L.H."/>
            <person name="Langlade N.B."/>
        </authorList>
    </citation>
    <scope>NUCLEOTIDE SEQUENCE [LARGE SCALE GENOMIC DNA]</scope>
    <source>
        <strain evidence="3">cv. SF193</strain>
        <tissue evidence="1">Leaves</tissue>
    </source>
</reference>
<evidence type="ECO:0000313" key="1">
    <source>
        <dbReference type="EMBL" id="KAF5760212.1"/>
    </source>
</evidence>
<accession>A0A251RZS9</accession>
<reference evidence="2" key="2">
    <citation type="submission" date="2017-02" db="EMBL/GenBank/DDBJ databases">
        <title>Sunflower complete genome.</title>
        <authorList>
            <person name="Langlade N."/>
            <person name="Munos S."/>
        </authorList>
    </citation>
    <scope>NUCLEOTIDE SEQUENCE [LARGE SCALE GENOMIC DNA]</scope>
    <source>
        <tissue evidence="2">Leaves</tissue>
    </source>
</reference>
<name>A0A251RZS9_HELAN</name>
<dbReference type="EMBL" id="MNCJ02000331">
    <property type="protein sequence ID" value="KAF5760212.1"/>
    <property type="molecule type" value="Genomic_DNA"/>
</dbReference>
<dbReference type="Gramene" id="mRNA:HanXRQr2_Chr16g0750771">
    <property type="protein sequence ID" value="mRNA:HanXRQr2_Chr16g0750771"/>
    <property type="gene ID" value="HanXRQr2_Chr16g0750771"/>
</dbReference>
<keyword evidence="3" id="KW-1185">Reference proteome</keyword>
<evidence type="ECO:0000313" key="3">
    <source>
        <dbReference type="Proteomes" id="UP000215914"/>
    </source>
</evidence>
<gene>
    <name evidence="2" type="ORF">HannXRQ_Chr16g0514021</name>
    <name evidence="1" type="ORF">HanXRQr2_Chr16g0750771</name>
</gene>
<sequence length="111" mass="12810">MTGDRNEPLGMSFSHMRAVTYLEDRGKPPSQDVKVVLNSRPIYGFLEAHHKPSLRWKVKGTRWEEEDSGVFKGRWKVNYNFTHHVRGTWVHLTGLLDGVWSKGQGVCKFVI</sequence>
<proteinExistence type="predicted"/>
<reference evidence="1" key="3">
    <citation type="submission" date="2020-06" db="EMBL/GenBank/DDBJ databases">
        <title>Helianthus annuus Genome sequencing and assembly Release 2.</title>
        <authorList>
            <person name="Gouzy J."/>
            <person name="Langlade N."/>
            <person name="Munos S."/>
        </authorList>
    </citation>
    <scope>NUCLEOTIDE SEQUENCE</scope>
    <source>
        <tissue evidence="1">Leaves</tissue>
    </source>
</reference>
<dbReference type="InParanoid" id="A0A251RZS9"/>
<dbReference type="AlphaFoldDB" id="A0A251RZS9"/>
<dbReference type="EMBL" id="CM007905">
    <property type="protein sequence ID" value="OTF91723.1"/>
    <property type="molecule type" value="Genomic_DNA"/>
</dbReference>
<protein>
    <submittedName>
        <fullName evidence="2">Uncharacterized protein</fullName>
    </submittedName>
</protein>